<dbReference type="SUPFAM" id="SSF48208">
    <property type="entry name" value="Six-hairpin glycosidases"/>
    <property type="match status" value="1"/>
</dbReference>
<dbReference type="InterPro" id="IPR012341">
    <property type="entry name" value="6hp_glycosidase-like_sf"/>
</dbReference>
<evidence type="ECO:0000313" key="8">
    <source>
        <dbReference type="Proteomes" id="UP000319783"/>
    </source>
</evidence>
<dbReference type="Gene3D" id="1.50.10.10">
    <property type="match status" value="2"/>
</dbReference>
<comment type="caution">
    <text evidence="7">The sequence shown here is derived from an EMBL/GenBank/DDBJ whole genome shotgun (WGS) entry which is preliminary data.</text>
</comment>
<dbReference type="InterPro" id="IPR024746">
    <property type="entry name" value="Glyco_hydro_100"/>
</dbReference>
<evidence type="ECO:0000256" key="4">
    <source>
        <dbReference type="ARBA" id="ARBA00022801"/>
    </source>
</evidence>
<dbReference type="Proteomes" id="UP000319783">
    <property type="component" value="Unassembled WGS sequence"/>
</dbReference>
<proteinExistence type="inferred from homology"/>
<protein>
    <recommendedName>
        <fullName evidence="3">beta-fructofuranosidase</fullName>
        <ecNumber evidence="3">3.2.1.26</ecNumber>
    </recommendedName>
</protein>
<evidence type="ECO:0000313" key="7">
    <source>
        <dbReference type="EMBL" id="TLD42134.1"/>
    </source>
</evidence>
<dbReference type="Pfam" id="PF12899">
    <property type="entry name" value="Glyco_hydro_100"/>
    <property type="match status" value="1"/>
</dbReference>
<comment type="similarity">
    <text evidence="2">Belongs to the glycosyl hydrolase 100 family.</text>
</comment>
<dbReference type="GO" id="GO:0004564">
    <property type="term" value="F:beta-fructofuranosidase activity"/>
    <property type="evidence" value="ECO:0007669"/>
    <property type="project" value="UniProtKB-EC"/>
</dbReference>
<dbReference type="EMBL" id="SULG01000027">
    <property type="protein sequence ID" value="TLD42134.1"/>
    <property type="molecule type" value="Genomic_DNA"/>
</dbReference>
<evidence type="ECO:0000256" key="3">
    <source>
        <dbReference type="ARBA" id="ARBA00012758"/>
    </source>
</evidence>
<organism evidence="7 8">
    <name type="scientific">Candidatus Jettenia ecosi</name>
    <dbReference type="NCBI Taxonomy" id="2494326"/>
    <lineage>
        <taxon>Bacteria</taxon>
        <taxon>Pseudomonadati</taxon>
        <taxon>Planctomycetota</taxon>
        <taxon>Candidatus Brocadiia</taxon>
        <taxon>Candidatus Brocadiales</taxon>
        <taxon>Candidatus Brocadiaceae</taxon>
        <taxon>Candidatus Jettenia</taxon>
    </lineage>
</organism>
<keyword evidence="4" id="KW-0378">Hydrolase</keyword>
<sequence>MNNQASLTAFEENLIQECYSRSLQLLKGNSTSAGIIACAKSRKAVDRSYASIFGRDAAICSLGMIASKDPELVHNAKLSILTLAQYQAPNGQIPKYVKPELKEVDFWYSGCIDATLWWLIAVNFYARTFPEERFTEQLRTTIDHALNWLFCQEHQGLFLLQQNEASDWADIMPRSGFVLYSNTLWYHVKKLYKISTADKTRQYFKTVFFPFDKAVPEHRRARILTHYIRNKTKRSDFYLSFVNFSFWGEEIDVFGNILSAIFGLAYASKASRIADTILSLKAHRPYPIRVVHTPIQEKSQLWRSYMQRHKQNLPYQYHNGGIWPFVGGFWIILLMKLGRKGLAWSELGCLAGANKINNWEFNEWFHGKTGEPMGMAGQSWNAAMFMLAFHTLQDTIQLWNTY</sequence>
<gene>
    <name evidence="7" type="ORF">JETT_1614</name>
</gene>
<name>A0A533QBN5_9BACT</name>
<evidence type="ECO:0000256" key="5">
    <source>
        <dbReference type="ARBA" id="ARBA00023277"/>
    </source>
</evidence>
<dbReference type="AlphaFoldDB" id="A0A533QBN5"/>
<dbReference type="InterPro" id="IPR008928">
    <property type="entry name" value="6-hairpin_glycosidase_sf"/>
</dbReference>
<accession>A0A533QBN5</accession>
<comment type="catalytic activity">
    <reaction evidence="1">
        <text>Hydrolysis of terminal non-reducing beta-D-fructofuranoside residues in beta-D-fructofuranosides.</text>
        <dbReference type="EC" id="3.2.1.26"/>
    </reaction>
</comment>
<evidence type="ECO:0000256" key="1">
    <source>
        <dbReference type="ARBA" id="ARBA00000094"/>
    </source>
</evidence>
<dbReference type="GO" id="GO:0033926">
    <property type="term" value="F:endo-alpha-N-acetylgalactosaminidase activity"/>
    <property type="evidence" value="ECO:0007669"/>
    <property type="project" value="InterPro"/>
</dbReference>
<dbReference type="GO" id="GO:0005975">
    <property type="term" value="P:carbohydrate metabolic process"/>
    <property type="evidence" value="ECO:0007669"/>
    <property type="project" value="InterPro"/>
</dbReference>
<reference evidence="7 8" key="1">
    <citation type="submission" date="2019-04" db="EMBL/GenBank/DDBJ databases">
        <title>Genome of a novel bacterium Candidatus Jettenia ecosi reconstructed from metagenome of an anammox bioreactor.</title>
        <authorList>
            <person name="Mardanov A.V."/>
            <person name="Beletsky A.V."/>
            <person name="Ravin N.V."/>
            <person name="Botchkova E.A."/>
            <person name="Litti Y.V."/>
            <person name="Nozhevnikova A.N."/>
        </authorList>
    </citation>
    <scope>NUCLEOTIDE SEQUENCE [LARGE SCALE GENOMIC DNA]</scope>
    <source>
        <strain evidence="7">J2</strain>
    </source>
</reference>
<dbReference type="EC" id="3.2.1.26" evidence="3"/>
<keyword evidence="5" id="KW-0119">Carbohydrate metabolism</keyword>
<evidence type="ECO:0000256" key="6">
    <source>
        <dbReference type="ARBA" id="ARBA00023295"/>
    </source>
</evidence>
<keyword evidence="6" id="KW-0326">Glycosidase</keyword>
<evidence type="ECO:0000256" key="2">
    <source>
        <dbReference type="ARBA" id="ARBA00007671"/>
    </source>
</evidence>